<evidence type="ECO:0000259" key="1">
    <source>
        <dbReference type="Pfam" id="PF13788"/>
    </source>
</evidence>
<proteinExistence type="predicted"/>
<evidence type="ECO:0000313" key="2">
    <source>
        <dbReference type="EMBL" id="MBB6551169.1"/>
    </source>
</evidence>
<name>A0A7X0NWZ0_9ACTN</name>
<reference evidence="2 3" key="1">
    <citation type="submission" date="2020-08" db="EMBL/GenBank/DDBJ databases">
        <title>Sequencing the genomes of 1000 actinobacteria strains.</title>
        <authorList>
            <person name="Klenk H.-P."/>
        </authorList>
    </citation>
    <scope>NUCLEOTIDE SEQUENCE [LARGE SCALE GENOMIC DNA]</scope>
    <source>
        <strain evidence="2 3">DSM 43768</strain>
    </source>
</reference>
<evidence type="ECO:0000313" key="3">
    <source>
        <dbReference type="Proteomes" id="UP000565579"/>
    </source>
</evidence>
<dbReference type="EMBL" id="JACHMI010000001">
    <property type="protein sequence ID" value="MBB6551169.1"/>
    <property type="molecule type" value="Genomic_DNA"/>
</dbReference>
<dbReference type="RefSeq" id="WP_185105309.1">
    <property type="nucleotide sequence ID" value="NZ_JACHMI010000001.1"/>
</dbReference>
<dbReference type="Pfam" id="PF13788">
    <property type="entry name" value="DUF4180"/>
    <property type="match status" value="1"/>
</dbReference>
<sequence length="114" mass="12220">MPDGYHYADGAPLNGTADVLDLIAETWGREVTWVAVPIERLPADFFTLSSGVAGEITQKFANYRLGLAIVGDAGGHAAASNAVRAWIAEANRGEHLWFVRDEAELAARLSGRVP</sequence>
<keyword evidence="3" id="KW-1185">Reference proteome</keyword>
<accession>A0A7X0NWZ0</accession>
<gene>
    <name evidence="2" type="ORF">HD593_005964</name>
</gene>
<dbReference type="Proteomes" id="UP000565579">
    <property type="component" value="Unassembled WGS sequence"/>
</dbReference>
<dbReference type="AlphaFoldDB" id="A0A7X0NWZ0"/>
<protein>
    <recommendedName>
        <fullName evidence="1">DUF4180 domain-containing protein</fullName>
    </recommendedName>
</protein>
<comment type="caution">
    <text evidence="2">The sequence shown here is derived from an EMBL/GenBank/DDBJ whole genome shotgun (WGS) entry which is preliminary data.</text>
</comment>
<dbReference type="InterPro" id="IPR025438">
    <property type="entry name" value="DUF4180"/>
</dbReference>
<organism evidence="2 3">
    <name type="scientific">Nonomuraea rubra</name>
    <dbReference type="NCBI Taxonomy" id="46180"/>
    <lineage>
        <taxon>Bacteria</taxon>
        <taxon>Bacillati</taxon>
        <taxon>Actinomycetota</taxon>
        <taxon>Actinomycetes</taxon>
        <taxon>Streptosporangiales</taxon>
        <taxon>Streptosporangiaceae</taxon>
        <taxon>Nonomuraea</taxon>
    </lineage>
</organism>
<feature type="domain" description="DUF4180" evidence="1">
    <location>
        <begin position="8"/>
        <end position="109"/>
    </location>
</feature>